<comment type="caution">
    <text evidence="1">The sequence shown here is derived from an EMBL/GenBank/DDBJ whole genome shotgun (WGS) entry which is preliminary data.</text>
</comment>
<accession>A0A4Q0QEN5</accession>
<organism evidence="1 2">
    <name type="scientific">Bradyrhizobium zhanjiangense</name>
    <dbReference type="NCBI Taxonomy" id="1325107"/>
    <lineage>
        <taxon>Bacteria</taxon>
        <taxon>Pseudomonadati</taxon>
        <taxon>Pseudomonadota</taxon>
        <taxon>Alphaproteobacteria</taxon>
        <taxon>Hyphomicrobiales</taxon>
        <taxon>Nitrobacteraceae</taxon>
        <taxon>Bradyrhizobium</taxon>
    </lineage>
</organism>
<gene>
    <name evidence="1" type="ORF">EAS61_27865</name>
</gene>
<name>A0A4Q0QEN5_9BRAD</name>
<dbReference type="Proteomes" id="UP000290174">
    <property type="component" value="Unassembled WGS sequence"/>
</dbReference>
<dbReference type="RefSeq" id="WP_128956578.1">
    <property type="nucleotide sequence ID" value="NZ_RKMK01000032.1"/>
</dbReference>
<proteinExistence type="predicted"/>
<sequence>MLLRSFIALCWFVMLVTPIVAQPAQSKHVERALAMVDAYGVSLARLTGQTDELIPLRRLRAAAPTLADLNVNKILAQYHPEGATEDTDARKTEQFLQLLADVAGGADSLQRCIDAIDTPEAQSRGFQFLPIGHAMLASRFVPAAVVAGGLRAIDLINRPTLSSKEVSELESNLRSLVRFRQIERQSRFPCDEVVSTYTDIRLRDDADPGFIIRLDPTSAHAQIYSLRN</sequence>
<evidence type="ECO:0000313" key="1">
    <source>
        <dbReference type="EMBL" id="RXG89571.1"/>
    </source>
</evidence>
<reference evidence="1 2" key="1">
    <citation type="submission" date="2018-11" db="EMBL/GenBank/DDBJ databases">
        <title>Bradyrhizobium sp. nov., isolated from effective nodules of peanut in China.</title>
        <authorList>
            <person name="Li Y."/>
        </authorList>
    </citation>
    <scope>NUCLEOTIDE SEQUENCE [LARGE SCALE GENOMIC DNA]</scope>
    <source>
        <strain evidence="1 2">CCBAU 51770</strain>
    </source>
</reference>
<evidence type="ECO:0000313" key="2">
    <source>
        <dbReference type="Proteomes" id="UP000290174"/>
    </source>
</evidence>
<dbReference type="EMBL" id="RKMK01000032">
    <property type="protein sequence ID" value="RXG89571.1"/>
    <property type="molecule type" value="Genomic_DNA"/>
</dbReference>
<protein>
    <submittedName>
        <fullName evidence="1">Uncharacterized protein</fullName>
    </submittedName>
</protein>
<dbReference type="AlphaFoldDB" id="A0A4Q0QEN5"/>